<accession>A0A419WJ66</accession>
<dbReference type="InterPro" id="IPR027417">
    <property type="entry name" value="P-loop_NTPase"/>
</dbReference>
<protein>
    <submittedName>
        <fullName evidence="4">KaiC/GvpD/RAD55 family RecA-like ATPase</fullName>
    </submittedName>
</protein>
<evidence type="ECO:0000259" key="3">
    <source>
        <dbReference type="SMART" id="SM00746"/>
    </source>
</evidence>
<evidence type="ECO:0000256" key="2">
    <source>
        <dbReference type="ARBA" id="ARBA00022840"/>
    </source>
</evidence>
<keyword evidence="2" id="KW-0067">ATP-binding</keyword>
<dbReference type="SMART" id="SM00746">
    <property type="entry name" value="TRASH"/>
    <property type="match status" value="1"/>
</dbReference>
<dbReference type="AlphaFoldDB" id="A0A419WJ66"/>
<dbReference type="InterPro" id="IPR011017">
    <property type="entry name" value="TRASH_dom"/>
</dbReference>
<feature type="domain" description="TRASH" evidence="3">
    <location>
        <begin position="17"/>
        <end position="51"/>
    </location>
</feature>
<sequence>MTEQIRTDQREAVPFRCDHCHYPIPGEAKRADDGDGHFCSTACKDAAEDDSTMPEPDAYKRVVTGIEPLDSLLPNGIPADAFVLLSGDEGTRRSELLTELVWRALERGEPAVVVSYANPPTATLERFFQNGWNVLPALEDDRLTVIDCFTHRLEDRERFLETQTEWTNFVGEAAADALVEVEDPSDLAAVASRLQDVLDDLEMSETGLVTIDSLDELDSLLREESVHNFVKDVRATVCKGRFVPIVAGATTAGADPYPEAEYVFDGIVDLRLTDQLTANARLKQLGVRKLIGAQFLPQWVTYEYEPVRGLFAFGPSTDAREVYEDTGPVPMHERPQR</sequence>
<keyword evidence="5" id="KW-1185">Reference proteome</keyword>
<organism evidence="4 5">
    <name type="scientific">Halopiger aswanensis</name>
    <dbReference type="NCBI Taxonomy" id="148449"/>
    <lineage>
        <taxon>Archaea</taxon>
        <taxon>Methanobacteriati</taxon>
        <taxon>Methanobacteriota</taxon>
        <taxon>Stenosarchaea group</taxon>
        <taxon>Halobacteria</taxon>
        <taxon>Halobacteriales</taxon>
        <taxon>Natrialbaceae</taxon>
        <taxon>Halopiger</taxon>
    </lineage>
</organism>
<dbReference type="Pfam" id="PF06745">
    <property type="entry name" value="ATPase"/>
    <property type="match status" value="1"/>
</dbReference>
<dbReference type="RefSeq" id="WP_120244785.1">
    <property type="nucleotide sequence ID" value="NZ_RAPO01000002.1"/>
</dbReference>
<dbReference type="SUPFAM" id="SSF52540">
    <property type="entry name" value="P-loop containing nucleoside triphosphate hydrolases"/>
    <property type="match status" value="1"/>
</dbReference>
<comment type="caution">
    <text evidence="4">The sequence shown here is derived from an EMBL/GenBank/DDBJ whole genome shotgun (WGS) entry which is preliminary data.</text>
</comment>
<dbReference type="Proteomes" id="UP000283805">
    <property type="component" value="Unassembled WGS sequence"/>
</dbReference>
<dbReference type="InterPro" id="IPR014774">
    <property type="entry name" value="KaiC-like_dom"/>
</dbReference>
<dbReference type="PANTHER" id="PTHR43637">
    <property type="entry name" value="UPF0273 PROTEIN TM_0370"/>
    <property type="match status" value="1"/>
</dbReference>
<evidence type="ECO:0000313" key="4">
    <source>
        <dbReference type="EMBL" id="RKD95525.1"/>
    </source>
</evidence>
<keyword evidence="1" id="KW-0547">Nucleotide-binding</keyword>
<dbReference type="Gene3D" id="3.40.50.300">
    <property type="entry name" value="P-loop containing nucleotide triphosphate hydrolases"/>
    <property type="match status" value="1"/>
</dbReference>
<proteinExistence type="predicted"/>
<reference evidence="4 5" key="1">
    <citation type="submission" date="2018-09" db="EMBL/GenBank/DDBJ databases">
        <title>Genomic Encyclopedia of Archaeal and Bacterial Type Strains, Phase II (KMG-II): from individual species to whole genera.</title>
        <authorList>
            <person name="Goeker M."/>
        </authorList>
    </citation>
    <scope>NUCLEOTIDE SEQUENCE [LARGE SCALE GENOMIC DNA]</scope>
    <source>
        <strain evidence="4 5">DSM 13151</strain>
    </source>
</reference>
<dbReference type="EMBL" id="RAPO01000002">
    <property type="protein sequence ID" value="RKD95525.1"/>
    <property type="molecule type" value="Genomic_DNA"/>
</dbReference>
<evidence type="ECO:0000256" key="1">
    <source>
        <dbReference type="ARBA" id="ARBA00022741"/>
    </source>
</evidence>
<evidence type="ECO:0000313" key="5">
    <source>
        <dbReference type="Proteomes" id="UP000283805"/>
    </source>
</evidence>
<dbReference type="GO" id="GO:0005524">
    <property type="term" value="F:ATP binding"/>
    <property type="evidence" value="ECO:0007669"/>
    <property type="project" value="UniProtKB-KW"/>
</dbReference>
<gene>
    <name evidence="4" type="ORF">ATJ93_2383</name>
</gene>
<name>A0A419WJ66_9EURY</name>
<dbReference type="OrthoDB" id="27015at2157"/>